<evidence type="ECO:0000256" key="8">
    <source>
        <dbReference type="ARBA" id="ARBA00023180"/>
    </source>
</evidence>
<dbReference type="Gene3D" id="2.60.40.10">
    <property type="entry name" value="Immunoglobulins"/>
    <property type="match status" value="1"/>
</dbReference>
<reference evidence="14" key="1">
    <citation type="journal article" date="2021" name="New Phytol.">
        <title>Evolutionary innovations through gain and loss of genes in the ectomycorrhizal Boletales.</title>
        <authorList>
            <person name="Wu G."/>
            <person name="Miyauchi S."/>
            <person name="Morin E."/>
            <person name="Kuo A."/>
            <person name="Drula E."/>
            <person name="Varga T."/>
            <person name="Kohler A."/>
            <person name="Feng B."/>
            <person name="Cao Y."/>
            <person name="Lipzen A."/>
            <person name="Daum C."/>
            <person name="Hundley H."/>
            <person name="Pangilinan J."/>
            <person name="Johnson J."/>
            <person name="Barry K."/>
            <person name="LaButti K."/>
            <person name="Ng V."/>
            <person name="Ahrendt S."/>
            <person name="Min B."/>
            <person name="Choi I.G."/>
            <person name="Park H."/>
            <person name="Plett J.M."/>
            <person name="Magnuson J."/>
            <person name="Spatafora J.W."/>
            <person name="Nagy L.G."/>
            <person name="Henrissat B."/>
            <person name="Grigoriev I.V."/>
            <person name="Yang Z.L."/>
            <person name="Xu J."/>
            <person name="Martin F.M."/>
        </authorList>
    </citation>
    <scope>NUCLEOTIDE SEQUENCE</scope>
    <source>
        <strain evidence="14">KKN 215</strain>
    </source>
</reference>
<evidence type="ECO:0000256" key="7">
    <source>
        <dbReference type="ARBA" id="ARBA00022801"/>
    </source>
</evidence>
<dbReference type="Pfam" id="PF00933">
    <property type="entry name" value="Glyco_hydro_3"/>
    <property type="match status" value="1"/>
</dbReference>
<keyword evidence="6 12" id="KW-0732">Signal</keyword>
<comment type="caution">
    <text evidence="14">The sequence shown here is derived from an EMBL/GenBank/DDBJ whole genome shotgun (WGS) entry which is preliminary data.</text>
</comment>
<dbReference type="GO" id="GO:0009044">
    <property type="term" value="F:xylan 1,4-beta-xylosidase activity"/>
    <property type="evidence" value="ECO:0007669"/>
    <property type="project" value="UniProtKB-EC"/>
</dbReference>
<evidence type="ECO:0000256" key="3">
    <source>
        <dbReference type="ARBA" id="ARBA00005336"/>
    </source>
</evidence>
<dbReference type="GO" id="GO:0005576">
    <property type="term" value="C:extracellular region"/>
    <property type="evidence" value="ECO:0007669"/>
    <property type="project" value="UniProtKB-SubCell"/>
</dbReference>
<protein>
    <recommendedName>
        <fullName evidence="11">xylan 1,4-beta-xylosidase</fullName>
        <ecNumber evidence="11">3.2.1.37</ecNumber>
    </recommendedName>
</protein>
<dbReference type="Pfam" id="PF01915">
    <property type="entry name" value="Glyco_hydro_3_C"/>
    <property type="match status" value="1"/>
</dbReference>
<dbReference type="Gene3D" id="3.40.50.1700">
    <property type="entry name" value="Glycoside hydrolase family 3 C-terminal domain"/>
    <property type="match status" value="1"/>
</dbReference>
<organism evidence="14 15">
    <name type="scientific">Cristinia sonorae</name>
    <dbReference type="NCBI Taxonomy" id="1940300"/>
    <lineage>
        <taxon>Eukaryota</taxon>
        <taxon>Fungi</taxon>
        <taxon>Dikarya</taxon>
        <taxon>Basidiomycota</taxon>
        <taxon>Agaricomycotina</taxon>
        <taxon>Agaricomycetes</taxon>
        <taxon>Agaricomycetidae</taxon>
        <taxon>Agaricales</taxon>
        <taxon>Pleurotineae</taxon>
        <taxon>Stephanosporaceae</taxon>
        <taxon>Cristinia</taxon>
    </lineage>
</organism>
<dbReference type="PANTHER" id="PTHR42721">
    <property type="entry name" value="SUGAR HYDROLASE-RELATED"/>
    <property type="match status" value="1"/>
</dbReference>
<dbReference type="InterPro" id="IPR017853">
    <property type="entry name" value="GH"/>
</dbReference>
<dbReference type="EMBL" id="JAEVFJ010000004">
    <property type="protein sequence ID" value="KAH8105171.1"/>
    <property type="molecule type" value="Genomic_DNA"/>
</dbReference>
<evidence type="ECO:0000256" key="11">
    <source>
        <dbReference type="ARBA" id="ARBA00026107"/>
    </source>
</evidence>
<keyword evidence="15" id="KW-1185">Reference proteome</keyword>
<feature type="chain" id="PRO_5035438312" description="xylan 1,4-beta-xylosidase" evidence="12">
    <location>
        <begin position="23"/>
        <end position="770"/>
    </location>
</feature>
<evidence type="ECO:0000256" key="2">
    <source>
        <dbReference type="ARBA" id="ARBA00004851"/>
    </source>
</evidence>
<comment type="subcellular location">
    <subcellularLocation>
        <location evidence="1">Secreted</location>
    </subcellularLocation>
</comment>
<keyword evidence="5" id="KW-0624">Polysaccharide degradation</keyword>
<gene>
    <name evidence="14" type="ORF">BXZ70DRAFT_904413</name>
</gene>
<evidence type="ECO:0000313" key="14">
    <source>
        <dbReference type="EMBL" id="KAH8105171.1"/>
    </source>
</evidence>
<dbReference type="InterPro" id="IPR013783">
    <property type="entry name" value="Ig-like_fold"/>
</dbReference>
<dbReference type="SMART" id="SM01217">
    <property type="entry name" value="Fn3_like"/>
    <property type="match status" value="1"/>
</dbReference>
<dbReference type="InterPro" id="IPR026891">
    <property type="entry name" value="Fn3-like"/>
</dbReference>
<dbReference type="OrthoDB" id="47059at2759"/>
<dbReference type="GO" id="GO:0046556">
    <property type="term" value="F:alpha-L-arabinofuranosidase activity"/>
    <property type="evidence" value="ECO:0007669"/>
    <property type="project" value="TreeGrafter"/>
</dbReference>
<dbReference type="Pfam" id="PF14310">
    <property type="entry name" value="Fn3-like"/>
    <property type="match status" value="1"/>
</dbReference>
<evidence type="ECO:0000259" key="13">
    <source>
        <dbReference type="SMART" id="SM01217"/>
    </source>
</evidence>
<evidence type="ECO:0000256" key="10">
    <source>
        <dbReference type="ARBA" id="ARBA00024574"/>
    </source>
</evidence>
<evidence type="ECO:0000256" key="5">
    <source>
        <dbReference type="ARBA" id="ARBA00022651"/>
    </source>
</evidence>
<accession>A0A8K0UXB1</accession>
<comment type="similarity">
    <text evidence="3">Belongs to the glycosyl hydrolase 3 family.</text>
</comment>
<dbReference type="InterPro" id="IPR036881">
    <property type="entry name" value="Glyco_hydro_3_C_sf"/>
</dbReference>
<keyword evidence="8" id="KW-0325">Glycoprotein</keyword>
<keyword evidence="9" id="KW-0326">Glycosidase</keyword>
<dbReference type="GO" id="GO:0031222">
    <property type="term" value="P:arabinan catabolic process"/>
    <property type="evidence" value="ECO:0007669"/>
    <property type="project" value="TreeGrafter"/>
</dbReference>
<dbReference type="EC" id="3.2.1.37" evidence="11"/>
<dbReference type="SUPFAM" id="SSF52279">
    <property type="entry name" value="Beta-D-glucan exohydrolase, C-terminal domain"/>
    <property type="match status" value="1"/>
</dbReference>
<evidence type="ECO:0000313" key="15">
    <source>
        <dbReference type="Proteomes" id="UP000813824"/>
    </source>
</evidence>
<keyword evidence="5" id="KW-0119">Carbohydrate metabolism</keyword>
<dbReference type="InterPro" id="IPR002772">
    <property type="entry name" value="Glyco_hydro_3_C"/>
</dbReference>
<dbReference type="InterPro" id="IPR001764">
    <property type="entry name" value="Glyco_hydro_3_N"/>
</dbReference>
<dbReference type="InterPro" id="IPR044993">
    <property type="entry name" value="BXL"/>
</dbReference>
<keyword evidence="4" id="KW-0964">Secreted</keyword>
<dbReference type="UniPathway" id="UPA00114"/>
<evidence type="ECO:0000256" key="6">
    <source>
        <dbReference type="ARBA" id="ARBA00022729"/>
    </source>
</evidence>
<name>A0A8K0UXB1_9AGAR</name>
<dbReference type="GO" id="GO:0045493">
    <property type="term" value="P:xylan catabolic process"/>
    <property type="evidence" value="ECO:0007669"/>
    <property type="project" value="UniProtKB-UniPathway"/>
</dbReference>
<proteinExistence type="inferred from homology"/>
<feature type="domain" description="Fibronectin type III-like" evidence="13">
    <location>
        <begin position="673"/>
        <end position="743"/>
    </location>
</feature>
<dbReference type="FunFam" id="3.40.50.1700:FF:000007">
    <property type="entry name" value="Exo-1,4-beta-xylosidase xlnD"/>
    <property type="match status" value="1"/>
</dbReference>
<comment type="pathway">
    <text evidence="2">Glycan degradation; xylan degradation.</text>
</comment>
<comment type="catalytic activity">
    <reaction evidence="10">
        <text>Hydrolysis of (1-&gt;4)-beta-D-xylans, to remove successive D-xylose residues from the non-reducing termini.</text>
        <dbReference type="EC" id="3.2.1.37"/>
    </reaction>
</comment>
<dbReference type="Proteomes" id="UP000813824">
    <property type="component" value="Unassembled WGS sequence"/>
</dbReference>
<evidence type="ECO:0000256" key="12">
    <source>
        <dbReference type="SAM" id="SignalP"/>
    </source>
</evidence>
<dbReference type="SUPFAM" id="SSF51445">
    <property type="entry name" value="(Trans)glycosidases"/>
    <property type="match status" value="1"/>
</dbReference>
<keyword evidence="5" id="KW-0858">Xylan degradation</keyword>
<evidence type="ECO:0000256" key="9">
    <source>
        <dbReference type="ARBA" id="ARBA00023295"/>
    </source>
</evidence>
<keyword evidence="7" id="KW-0378">Hydrolase</keyword>
<dbReference type="Gene3D" id="3.20.20.300">
    <property type="entry name" value="Glycoside hydrolase, family 3, N-terminal domain"/>
    <property type="match status" value="1"/>
</dbReference>
<feature type="signal peptide" evidence="12">
    <location>
        <begin position="1"/>
        <end position="22"/>
    </location>
</feature>
<dbReference type="InterPro" id="IPR036962">
    <property type="entry name" value="Glyco_hydro_3_N_sf"/>
</dbReference>
<sequence length="770" mass="83356">MKFTEGLKRLLTFTTLATSVAAVGFPDCTQAPLKGNAVCDTRKDPVTRAQAIVKLFTVPELINNTVNGSPGVPRLGLPAYQWWQEALHGVANSPGVTFAPSGDFSHATSFPQPILMGAAFDDELIKEVASVVSTEARAFNNAGRAGLDFWTPNINPFKDPRWGRGQETPGEDPFHSAQYVYNLIVGLQGGLDPKPYFKIVADCKHFAAYDMENWMGNARYGFNAVVSQQDLSEYYTPPFQTCVRDAKVGSVMCSYNAVNGVPSCASPFLLQTVLRDHWGFDDTRWVTSDCDAIMNVWVDHKFRDTAAAGSAVSLKAGTDIDCGTTFSNSLPDAFNQSLIDEEDLRRAVTHQYASLVRLGYFDPPERQPFRQLGWKDVNTRSAQQLAHTAAVEGLVLLKNDGTLPLKRSVKKIALIGPWANATTLLQGNYFGVAPFIINPLIAAQNAGFDVTYTIGTGPAVTSNSTDGFAAAIAAAKNADVVIFAGGLDESVEREEIDRTTIVWPGNQLDLIAQLADVGKPTVVLQFGGGQIDDTALKANKKVNAILWAGYPGQSGGAAVFDVLTGKASPAGRLPITQYPADYVNQVPMTDMSLRPSATNPGRTYKWFTGKPVFDFGFGLHFTTFHTQWSSTSAKSLNIQTLLAQNRHVQFKDLAPFHTFQVAIKNTGKVTSDYVALLFASGSYGPSPRPNKELVAYTRVKNLRPGQTSEAKLPVTLGALARADENGDLFLFPGTYKLTLDTPGLISTTFTLTGKAALITGWPRDNTTTSS</sequence>
<dbReference type="PANTHER" id="PTHR42721:SF3">
    <property type="entry name" value="BETA-D-XYLOSIDASE 5-RELATED"/>
    <property type="match status" value="1"/>
</dbReference>
<dbReference type="AlphaFoldDB" id="A0A8K0UXB1"/>
<evidence type="ECO:0000256" key="4">
    <source>
        <dbReference type="ARBA" id="ARBA00022525"/>
    </source>
</evidence>
<evidence type="ECO:0000256" key="1">
    <source>
        <dbReference type="ARBA" id="ARBA00004613"/>
    </source>
</evidence>